<proteinExistence type="predicted"/>
<organism evidence="2 3">
    <name type="scientific">Bartonella henselae (strain ATCC 49882 / DSM 28221 / CCUG 30454 / Houston 1)</name>
    <name type="common">Rochalimaea henselae</name>
    <dbReference type="NCBI Taxonomy" id="283166"/>
    <lineage>
        <taxon>Bacteria</taxon>
        <taxon>Pseudomonadati</taxon>
        <taxon>Pseudomonadota</taxon>
        <taxon>Alphaproteobacteria</taxon>
        <taxon>Hyphomicrobiales</taxon>
        <taxon>Bartonellaceae</taxon>
        <taxon>Bartonella</taxon>
    </lineage>
</organism>
<protein>
    <submittedName>
        <fullName evidence="2">Uncharacterized protein</fullName>
    </submittedName>
</protein>
<dbReference type="KEGG" id="bhe:BH10820"/>
<dbReference type="Proteomes" id="UP000000421">
    <property type="component" value="Chromosome"/>
</dbReference>
<evidence type="ECO:0000256" key="1">
    <source>
        <dbReference type="SAM" id="Phobius"/>
    </source>
</evidence>
<dbReference type="EMBL" id="BX897699">
    <property type="protein sequence ID" value="CAF27869.1"/>
    <property type="molecule type" value="Genomic_DNA"/>
</dbReference>
<feature type="transmembrane region" description="Helical" evidence="1">
    <location>
        <begin position="50"/>
        <end position="70"/>
    </location>
</feature>
<evidence type="ECO:0000313" key="2">
    <source>
        <dbReference type="EMBL" id="CAF27869.1"/>
    </source>
</evidence>
<accession>A0A0H3LX50</accession>
<reference evidence="2 3" key="1">
    <citation type="journal article" date="2004" name="Proc. Natl. Acad. Sci. U.S.A.">
        <title>The louse-borne human pathogen Bartonella quintana is a genomic derivative of the zoonotic agent Bartonella henselae.</title>
        <authorList>
            <person name="Alsmark U.C.M."/>
            <person name="Frank A.C."/>
            <person name="Karlberg E.O."/>
            <person name="Legault B.-A."/>
            <person name="Ardell D.H."/>
            <person name="Canbaeck B."/>
            <person name="Eriksson A.-S."/>
            <person name="Naeslund A.K."/>
            <person name="Handley S.A."/>
            <person name="Huvet M."/>
            <person name="La Scola B."/>
            <person name="Holmberg M."/>
            <person name="Andersson S.G.E."/>
        </authorList>
    </citation>
    <scope>NUCLEOTIDE SEQUENCE [LARGE SCALE GENOMIC DNA]</scope>
    <source>
        <strain evidence="3">ATCC 49882 / DSM 28221 / CCUG 30454 / Houston 1</strain>
    </source>
</reference>
<name>A0A0H3LX50_BARHE</name>
<dbReference type="PaxDb" id="283166-BH10820"/>
<keyword evidence="3" id="KW-1185">Reference proteome</keyword>
<dbReference type="AlphaFoldDB" id="A0A0H3LX50"/>
<dbReference type="EnsemblBacteria" id="CAF27869">
    <property type="protein sequence ID" value="CAF27869"/>
    <property type="gene ID" value="BH10820"/>
</dbReference>
<keyword evidence="1" id="KW-1133">Transmembrane helix</keyword>
<gene>
    <name evidence="2" type="ordered locus">BH10820</name>
</gene>
<keyword evidence="1" id="KW-0812">Transmembrane</keyword>
<sequence>MPPHVSNVITINAFDLENKYDQLNITTTTNKKFLTLHKDYVLPFRTFQSILVLNTSLIAAIVICTQLNNFQMQCFTNKRTPPFS</sequence>
<keyword evidence="1" id="KW-0472">Membrane</keyword>
<evidence type="ECO:0000313" key="3">
    <source>
        <dbReference type="Proteomes" id="UP000000421"/>
    </source>
</evidence>